<evidence type="ECO:0000256" key="8">
    <source>
        <dbReference type="ARBA" id="ARBA00022729"/>
    </source>
</evidence>
<dbReference type="PRINTS" id="PR00765">
    <property type="entry name" value="CRBOXYPTASEA"/>
</dbReference>
<dbReference type="InterPro" id="IPR003146">
    <property type="entry name" value="M14A_act_pep"/>
</dbReference>
<evidence type="ECO:0000256" key="1">
    <source>
        <dbReference type="ARBA" id="ARBA00001947"/>
    </source>
</evidence>
<keyword evidence="10" id="KW-0862">Zinc</keyword>
<keyword evidence="5 18" id="KW-0121">Carboxypeptidase</keyword>
<evidence type="ECO:0000256" key="6">
    <source>
        <dbReference type="ARBA" id="ARBA00022670"/>
    </source>
</evidence>
<evidence type="ECO:0000256" key="11">
    <source>
        <dbReference type="ARBA" id="ARBA00023049"/>
    </source>
</evidence>
<evidence type="ECO:0000256" key="7">
    <source>
        <dbReference type="ARBA" id="ARBA00022723"/>
    </source>
</evidence>
<dbReference type="GO" id="GO:0008270">
    <property type="term" value="F:zinc ion binding"/>
    <property type="evidence" value="ECO:0007669"/>
    <property type="project" value="InterPro"/>
</dbReference>
<dbReference type="InterPro" id="IPR036990">
    <property type="entry name" value="M14A-like_propep"/>
</dbReference>
<keyword evidence="7" id="KW-0479">Metal-binding</keyword>
<evidence type="ECO:0000259" key="17">
    <source>
        <dbReference type="PROSITE" id="PS52035"/>
    </source>
</evidence>
<dbReference type="Gene3D" id="3.30.70.340">
    <property type="entry name" value="Metallocarboxypeptidase-like"/>
    <property type="match status" value="1"/>
</dbReference>
<proteinExistence type="evidence at transcript level"/>
<keyword evidence="9" id="KW-0378">Hydrolase</keyword>
<evidence type="ECO:0000256" key="10">
    <source>
        <dbReference type="ARBA" id="ARBA00022833"/>
    </source>
</evidence>
<organism evidence="18">
    <name type="scientific">Mayetiola destructor</name>
    <name type="common">Hessian fly</name>
    <dbReference type="NCBI Taxonomy" id="39758"/>
    <lineage>
        <taxon>Eukaryota</taxon>
        <taxon>Metazoa</taxon>
        <taxon>Ecdysozoa</taxon>
        <taxon>Arthropoda</taxon>
        <taxon>Hexapoda</taxon>
        <taxon>Insecta</taxon>
        <taxon>Pterygota</taxon>
        <taxon>Neoptera</taxon>
        <taxon>Endopterygota</taxon>
        <taxon>Diptera</taxon>
        <taxon>Nematocera</taxon>
        <taxon>Sciaroidea</taxon>
        <taxon>Cecidomyiidae</taxon>
        <taxon>Mayetiola</taxon>
    </lineage>
</organism>
<sequence>MNRLTIFTILFGVFSLAIGLENKARYDNYRLYRVTLGTDEHVKLFQELEERSDSYEFYGHARTKNQRLTFLAAAHKIGQITYLLEVHKIEHVILNENFQENIDKEAKNIKPIETPVDDFGWDNYYHLETIYAWMDSLVENYKEIVSPLVVGQSYEGVTIRGVKISYKQNNTAVFIEGGIHAREWISPSTVTFILNQLLTSNDTKVRDIAENFDWIIFPVINPDGYKATFESERMWRKTRQPYGICRGADLNRNWDVYWNETGSSPEPCDYDFAGSSAFSEPEAKQLSDYILHIVKSHNIQTYLSFHSFSQLLMFPHGATSDKVYNYDDLKAIGEKTIEAIKQRYGTVYETGSVYETIYPSSGSSHDWAYTKANIPITYTFELRGPPNSTNMFILPADQIQPTGTETLDGVIALLNEARARGYYDLAKIAASRNGSPTNDIKNFAAFTLLFTFVIGHLIAN</sequence>
<evidence type="ECO:0000256" key="12">
    <source>
        <dbReference type="ARBA" id="ARBA00023157"/>
    </source>
</evidence>
<dbReference type="InterPro" id="IPR000834">
    <property type="entry name" value="Peptidase_M14"/>
</dbReference>
<keyword evidence="6" id="KW-0645">Protease</keyword>
<dbReference type="FunFam" id="3.30.70.340:FF:000002">
    <property type="entry name" value="Carboxypeptidase A"/>
    <property type="match status" value="1"/>
</dbReference>
<comment type="function">
    <text evidence="13">Involved in the digestion of the blood meal.</text>
</comment>
<dbReference type="Pfam" id="PF00246">
    <property type="entry name" value="Peptidase_M14"/>
    <property type="match status" value="1"/>
</dbReference>
<comment type="subcellular location">
    <subcellularLocation>
        <location evidence="2">Secreted</location>
    </subcellularLocation>
</comment>
<comment type="cofactor">
    <cofactor evidence="1">
        <name>Zn(2+)</name>
        <dbReference type="ChEBI" id="CHEBI:29105"/>
    </cofactor>
</comment>
<keyword evidence="12" id="KW-1015">Disulfide bond</keyword>
<dbReference type="Gene3D" id="3.40.630.10">
    <property type="entry name" value="Zn peptidases"/>
    <property type="match status" value="1"/>
</dbReference>
<evidence type="ECO:0000256" key="9">
    <source>
        <dbReference type="ARBA" id="ARBA00022801"/>
    </source>
</evidence>
<comment type="similarity">
    <text evidence="3 15">Belongs to the peptidase M14 family.</text>
</comment>
<reference evidence="18" key="1">
    <citation type="journal article" date="2006" name="Insect Biochem. Mol. Biol.">
        <title>Cloning and characterization of cDNAS encoding carboxypeptidase-like proteins from the gut of Hessian fly larvae [Mayetiola destructor (Say)].</title>
        <authorList>
            <person name="Liu X."/>
            <person name="Fellers J.P."/>
            <person name="Zhu Y.C."/>
            <person name="Mutti N.S."/>
            <person name="El-Bouhssini M."/>
            <person name="Chen M.S."/>
        </authorList>
    </citation>
    <scope>NUCLEOTIDE SEQUENCE</scope>
</reference>
<dbReference type="PANTHER" id="PTHR11705">
    <property type="entry name" value="PROTEASE FAMILY M14 CARBOXYPEPTIDASE A,B"/>
    <property type="match status" value="1"/>
</dbReference>
<evidence type="ECO:0000256" key="2">
    <source>
        <dbReference type="ARBA" id="ARBA00004613"/>
    </source>
</evidence>
<evidence type="ECO:0000256" key="16">
    <source>
        <dbReference type="SAM" id="SignalP"/>
    </source>
</evidence>
<dbReference type="EMBL" id="DQ196074">
    <property type="protein sequence ID" value="ABA29654.1"/>
    <property type="molecule type" value="mRNA"/>
</dbReference>
<dbReference type="MEROPS" id="M14.A05"/>
<dbReference type="FunFam" id="3.40.630.10:FF:000040">
    <property type="entry name" value="zinc carboxypeptidase"/>
    <property type="match status" value="1"/>
</dbReference>
<evidence type="ECO:0000256" key="13">
    <source>
        <dbReference type="ARBA" id="ARBA00057299"/>
    </source>
</evidence>
<accession>Q0QWG1</accession>
<dbReference type="AlphaFoldDB" id="Q0QWG1"/>
<keyword evidence="11" id="KW-0482">Metalloprotease</keyword>
<dbReference type="GO" id="GO:0005615">
    <property type="term" value="C:extracellular space"/>
    <property type="evidence" value="ECO:0007669"/>
    <property type="project" value="TreeGrafter"/>
</dbReference>
<feature type="chain" id="PRO_5004175887" description="Zinc carboxypeptidase A 1" evidence="16">
    <location>
        <begin position="20"/>
        <end position="460"/>
    </location>
</feature>
<dbReference type="SMART" id="SM00631">
    <property type="entry name" value="Zn_pept"/>
    <property type="match status" value="1"/>
</dbReference>
<dbReference type="CDD" id="cd03860">
    <property type="entry name" value="M14_CP_A-B_like"/>
    <property type="match status" value="1"/>
</dbReference>
<dbReference type="SUPFAM" id="SSF53187">
    <property type="entry name" value="Zn-dependent exopeptidases"/>
    <property type="match status" value="1"/>
</dbReference>
<dbReference type="GO" id="GO:0004181">
    <property type="term" value="F:metallocarboxypeptidase activity"/>
    <property type="evidence" value="ECO:0007669"/>
    <property type="project" value="InterPro"/>
</dbReference>
<evidence type="ECO:0000256" key="3">
    <source>
        <dbReference type="ARBA" id="ARBA00005988"/>
    </source>
</evidence>
<keyword evidence="8 16" id="KW-0732">Signal</keyword>
<evidence type="ECO:0000256" key="4">
    <source>
        <dbReference type="ARBA" id="ARBA00022525"/>
    </source>
</evidence>
<evidence type="ECO:0000313" key="18">
    <source>
        <dbReference type="EMBL" id="ABA29654.1"/>
    </source>
</evidence>
<feature type="signal peptide" evidence="16">
    <location>
        <begin position="1"/>
        <end position="19"/>
    </location>
</feature>
<feature type="active site" description="Proton donor/acceptor" evidence="15">
    <location>
        <position position="381"/>
    </location>
</feature>
<dbReference type="PANTHER" id="PTHR11705:SF60">
    <property type="entry name" value="FI16720P1"/>
    <property type="match status" value="1"/>
</dbReference>
<dbReference type="Pfam" id="PF02244">
    <property type="entry name" value="Propep_M14"/>
    <property type="match status" value="1"/>
</dbReference>
<evidence type="ECO:0000256" key="15">
    <source>
        <dbReference type="PROSITE-ProRule" id="PRU01379"/>
    </source>
</evidence>
<keyword evidence="4" id="KW-0964">Secreted</keyword>
<feature type="domain" description="Peptidase M14" evidence="17">
    <location>
        <begin position="123"/>
        <end position="417"/>
    </location>
</feature>
<dbReference type="SUPFAM" id="SSF54897">
    <property type="entry name" value="Protease propeptides/inhibitors"/>
    <property type="match status" value="1"/>
</dbReference>
<protein>
    <recommendedName>
        <fullName evidence="14">Zinc carboxypeptidase A 1</fullName>
    </recommendedName>
</protein>
<dbReference type="GO" id="GO:0006508">
    <property type="term" value="P:proteolysis"/>
    <property type="evidence" value="ECO:0007669"/>
    <property type="project" value="UniProtKB-KW"/>
</dbReference>
<name>Q0QWG1_MAYDE</name>
<dbReference type="PROSITE" id="PS52035">
    <property type="entry name" value="PEPTIDASE_M14"/>
    <property type="match status" value="1"/>
</dbReference>
<evidence type="ECO:0000256" key="5">
    <source>
        <dbReference type="ARBA" id="ARBA00022645"/>
    </source>
</evidence>
<evidence type="ECO:0000256" key="14">
    <source>
        <dbReference type="ARBA" id="ARBA00069039"/>
    </source>
</evidence>